<dbReference type="UniPathway" id="UPA00079">
    <property type="reaction ID" value="UER00169"/>
</dbReference>
<comment type="similarity">
    <text evidence="6">Belongs to the class I-like SAM-binding methyltransferase superfamily. MenG/UbiE family.</text>
</comment>
<evidence type="ECO:0000256" key="2">
    <source>
        <dbReference type="ARBA" id="ARBA00022603"/>
    </source>
</evidence>
<accession>A0A0R1S7V0</accession>
<protein>
    <recommendedName>
        <fullName evidence="6">Demethylmenaquinone methyltransferase</fullName>
        <ecNumber evidence="6">2.1.1.163</ecNumber>
    </recommendedName>
</protein>
<reference evidence="7 8" key="1">
    <citation type="journal article" date="2015" name="Genome Announc.">
        <title>Expanding the biotechnology potential of lactobacilli through comparative genomics of 213 strains and associated genera.</title>
        <authorList>
            <person name="Sun Z."/>
            <person name="Harris H.M."/>
            <person name="McCann A."/>
            <person name="Guo C."/>
            <person name="Argimon S."/>
            <person name="Zhang W."/>
            <person name="Yang X."/>
            <person name="Jeffery I.B."/>
            <person name="Cooney J.C."/>
            <person name="Kagawa T.F."/>
            <person name="Liu W."/>
            <person name="Song Y."/>
            <person name="Salvetti E."/>
            <person name="Wrobel A."/>
            <person name="Rasinkangas P."/>
            <person name="Parkhill J."/>
            <person name="Rea M.C."/>
            <person name="O'Sullivan O."/>
            <person name="Ritari J."/>
            <person name="Douillard F.P."/>
            <person name="Paul Ross R."/>
            <person name="Yang R."/>
            <person name="Briner A.E."/>
            <person name="Felis G.E."/>
            <person name="de Vos W.M."/>
            <person name="Barrangou R."/>
            <person name="Klaenhammer T.R."/>
            <person name="Caufield P.W."/>
            <person name="Cui Y."/>
            <person name="Zhang H."/>
            <person name="O'Toole P.W."/>
        </authorList>
    </citation>
    <scope>NUCLEOTIDE SEQUENCE [LARGE SCALE GENOMIC DNA]</scope>
    <source>
        <strain evidence="7 8">DSM 14421</strain>
    </source>
</reference>
<dbReference type="Gene3D" id="3.40.50.150">
    <property type="entry name" value="Vaccinia Virus protein VP39"/>
    <property type="match status" value="1"/>
</dbReference>
<dbReference type="InterPro" id="IPR004033">
    <property type="entry name" value="UbiE/COQ5_MeTrFase"/>
</dbReference>
<dbReference type="STRING" id="1423739.FC85_GL000680"/>
<dbReference type="FunFam" id="3.40.50.150:FF:000086">
    <property type="entry name" value="Demethylmenaquinone methyltransferase"/>
    <property type="match status" value="1"/>
</dbReference>
<name>A0A0R1S7V0_9LACO</name>
<evidence type="ECO:0000256" key="4">
    <source>
        <dbReference type="ARBA" id="ARBA00022691"/>
    </source>
</evidence>
<dbReference type="GO" id="GO:0009234">
    <property type="term" value="P:menaquinone biosynthetic process"/>
    <property type="evidence" value="ECO:0007669"/>
    <property type="project" value="UniProtKB-UniRule"/>
</dbReference>
<dbReference type="PANTHER" id="PTHR43591:SF24">
    <property type="entry name" value="2-METHOXY-6-POLYPRENYL-1,4-BENZOQUINOL METHYLASE, MITOCHONDRIAL"/>
    <property type="match status" value="1"/>
</dbReference>
<dbReference type="InterPro" id="IPR029063">
    <property type="entry name" value="SAM-dependent_MTases_sf"/>
</dbReference>
<dbReference type="PATRIC" id="fig|1423739.3.peg.711"/>
<proteinExistence type="inferred from homology"/>
<evidence type="ECO:0000313" key="8">
    <source>
        <dbReference type="Proteomes" id="UP000052013"/>
    </source>
</evidence>
<keyword evidence="3 6" id="KW-0808">Transferase</keyword>
<evidence type="ECO:0000256" key="5">
    <source>
        <dbReference type="ARBA" id="ARBA00059758"/>
    </source>
</evidence>
<dbReference type="PROSITE" id="PS01183">
    <property type="entry name" value="UBIE_1"/>
    <property type="match status" value="1"/>
</dbReference>
<dbReference type="NCBIfam" id="NF001243">
    <property type="entry name" value="PRK00216.1-4"/>
    <property type="match status" value="1"/>
</dbReference>
<dbReference type="AlphaFoldDB" id="A0A0R1S7V0"/>
<dbReference type="SUPFAM" id="SSF53335">
    <property type="entry name" value="S-adenosyl-L-methionine-dependent methyltransferases"/>
    <property type="match status" value="1"/>
</dbReference>
<dbReference type="EC" id="2.1.1.163" evidence="6"/>
<dbReference type="HAMAP" id="MF_01813">
    <property type="entry name" value="MenG_UbiE_methyltr"/>
    <property type="match status" value="1"/>
</dbReference>
<evidence type="ECO:0000256" key="6">
    <source>
        <dbReference type="HAMAP-Rule" id="MF_01813"/>
    </source>
</evidence>
<dbReference type="EMBL" id="AZEY01000079">
    <property type="protein sequence ID" value="KRL64892.1"/>
    <property type="molecule type" value="Genomic_DNA"/>
</dbReference>
<dbReference type="PROSITE" id="PS51608">
    <property type="entry name" value="SAM_MT_UBIE"/>
    <property type="match status" value="1"/>
</dbReference>
<evidence type="ECO:0000313" key="7">
    <source>
        <dbReference type="EMBL" id="KRL64892.1"/>
    </source>
</evidence>
<keyword evidence="1 6" id="KW-0474">Menaquinone biosynthesis</keyword>
<keyword evidence="4 6" id="KW-0949">S-adenosyl-L-methionine</keyword>
<dbReference type="Proteomes" id="UP000052013">
    <property type="component" value="Unassembled WGS sequence"/>
</dbReference>
<sequence>MGLTNRTPEQKVASMFDKIAPNYDAMNSLISLGGHRHWRKITMKELNIQRGSFAIDVCCGTGDWTIALAKAVGPAGQVVGLDFSDEMLKIAQKKVYQQGLQDRITLVKGDAMQLPYHDGIFNVATIGFGLRNVPDANQVLHEMARVVIPGGTVACLETSQPTNPVIKLGWRAYFSLVPLMAKIVVNKYHEYDYLQRTTDEFVSAKELVKMFQKAGLINVSYQTFTFGAAALHLGKRLRP</sequence>
<dbReference type="CDD" id="cd02440">
    <property type="entry name" value="AdoMet_MTases"/>
    <property type="match status" value="1"/>
</dbReference>
<dbReference type="NCBIfam" id="TIGR01934">
    <property type="entry name" value="MenG_MenH_UbiE"/>
    <property type="match status" value="1"/>
</dbReference>
<organism evidence="7 8">
    <name type="scientific">Lentilactobacillus diolivorans DSM 14421</name>
    <dbReference type="NCBI Taxonomy" id="1423739"/>
    <lineage>
        <taxon>Bacteria</taxon>
        <taxon>Bacillati</taxon>
        <taxon>Bacillota</taxon>
        <taxon>Bacilli</taxon>
        <taxon>Lactobacillales</taxon>
        <taxon>Lactobacillaceae</taxon>
        <taxon>Lentilactobacillus</taxon>
    </lineage>
</organism>
<dbReference type="Pfam" id="PF01209">
    <property type="entry name" value="Ubie_methyltran"/>
    <property type="match status" value="1"/>
</dbReference>
<comment type="caution">
    <text evidence="7">The sequence shown here is derived from an EMBL/GenBank/DDBJ whole genome shotgun (WGS) entry which is preliminary data.</text>
</comment>
<keyword evidence="7" id="KW-0830">Ubiquinone</keyword>
<comment type="caution">
    <text evidence="6">Lacks conserved residue(s) required for the propagation of feature annotation.</text>
</comment>
<gene>
    <name evidence="6" type="primary">menG</name>
    <name evidence="7" type="ORF">FC85_GL000680</name>
</gene>
<comment type="catalytic activity">
    <reaction evidence="6">
        <text>a 2-demethylmenaquinol + S-adenosyl-L-methionine = a menaquinol + S-adenosyl-L-homocysteine + H(+)</text>
        <dbReference type="Rhea" id="RHEA:42640"/>
        <dbReference type="Rhea" id="RHEA-COMP:9539"/>
        <dbReference type="Rhea" id="RHEA-COMP:9563"/>
        <dbReference type="ChEBI" id="CHEBI:15378"/>
        <dbReference type="ChEBI" id="CHEBI:18151"/>
        <dbReference type="ChEBI" id="CHEBI:55437"/>
        <dbReference type="ChEBI" id="CHEBI:57856"/>
        <dbReference type="ChEBI" id="CHEBI:59789"/>
        <dbReference type="EC" id="2.1.1.163"/>
    </reaction>
</comment>
<feature type="binding site" evidence="6">
    <location>
        <position position="61"/>
    </location>
    <ligand>
        <name>S-adenosyl-L-methionine</name>
        <dbReference type="ChEBI" id="CHEBI:59789"/>
    </ligand>
</feature>
<keyword evidence="2 6" id="KW-0489">Methyltransferase</keyword>
<dbReference type="NCBIfam" id="NF001244">
    <property type="entry name" value="PRK00216.1-5"/>
    <property type="match status" value="1"/>
</dbReference>
<feature type="binding site" evidence="6">
    <location>
        <position position="82"/>
    </location>
    <ligand>
        <name>S-adenosyl-L-methionine</name>
        <dbReference type="ChEBI" id="CHEBI:59789"/>
    </ligand>
</feature>
<comment type="function">
    <text evidence="5 6">Methyltransferase required for the conversion of demethylmenaquinol (DMKH2) to menaquinol (MKH2).</text>
</comment>
<evidence type="ECO:0000256" key="1">
    <source>
        <dbReference type="ARBA" id="ARBA00022428"/>
    </source>
</evidence>
<dbReference type="PANTHER" id="PTHR43591">
    <property type="entry name" value="METHYLTRANSFERASE"/>
    <property type="match status" value="1"/>
</dbReference>
<dbReference type="GO" id="GO:0032259">
    <property type="term" value="P:methylation"/>
    <property type="evidence" value="ECO:0007669"/>
    <property type="project" value="UniProtKB-KW"/>
</dbReference>
<evidence type="ECO:0000256" key="3">
    <source>
        <dbReference type="ARBA" id="ARBA00022679"/>
    </source>
</evidence>
<feature type="binding site" evidence="6">
    <location>
        <begin position="110"/>
        <end position="111"/>
    </location>
    <ligand>
        <name>S-adenosyl-L-methionine</name>
        <dbReference type="ChEBI" id="CHEBI:59789"/>
    </ligand>
</feature>
<dbReference type="RefSeq" id="WP_057865142.1">
    <property type="nucleotide sequence ID" value="NZ_AZEY01000079.1"/>
</dbReference>
<comment type="pathway">
    <text evidence="6">Quinol/quinone metabolism; menaquinone biosynthesis; menaquinol from 1,4-dihydroxy-2-naphthoate: step 2/2.</text>
</comment>
<dbReference type="GO" id="GO:0043770">
    <property type="term" value="F:demethylmenaquinone methyltransferase activity"/>
    <property type="evidence" value="ECO:0007669"/>
    <property type="project" value="UniProtKB-UniRule"/>
</dbReference>
<dbReference type="InterPro" id="IPR023576">
    <property type="entry name" value="UbiE/COQ5_MeTrFase_CS"/>
</dbReference>